<dbReference type="InterPro" id="IPR001054">
    <property type="entry name" value="A/G_cyclase"/>
</dbReference>
<comment type="caution">
    <text evidence="4">The sequence shown here is derived from an EMBL/GenBank/DDBJ whole genome shotgun (WGS) entry which is preliminary data.</text>
</comment>
<name>A0A7C3E766_9SPIR</name>
<dbReference type="PROSITE" id="PS50005">
    <property type="entry name" value="TPR"/>
    <property type="match status" value="1"/>
</dbReference>
<dbReference type="InterPro" id="IPR050697">
    <property type="entry name" value="Adenylyl/Guanylyl_Cyclase_3/4"/>
</dbReference>
<feature type="transmembrane region" description="Helical" evidence="2">
    <location>
        <begin position="85"/>
        <end position="105"/>
    </location>
</feature>
<protein>
    <submittedName>
        <fullName evidence="4">Adenylate/guanylate cyclase domain-containing protein</fullName>
    </submittedName>
</protein>
<dbReference type="GO" id="GO:0004016">
    <property type="term" value="F:adenylate cyclase activity"/>
    <property type="evidence" value="ECO:0007669"/>
    <property type="project" value="UniProtKB-ARBA"/>
</dbReference>
<dbReference type="AlphaFoldDB" id="A0A7C3E766"/>
<accession>A0A7C3E766</accession>
<feature type="repeat" description="TPR" evidence="1">
    <location>
        <begin position="465"/>
        <end position="498"/>
    </location>
</feature>
<feature type="transmembrane region" description="Helical" evidence="2">
    <location>
        <begin position="50"/>
        <end position="73"/>
    </location>
</feature>
<dbReference type="PANTHER" id="PTHR43081">
    <property type="entry name" value="ADENYLATE CYCLASE, TERMINAL-DIFFERENTIATION SPECIFIC-RELATED"/>
    <property type="match status" value="1"/>
</dbReference>
<dbReference type="PROSITE" id="PS50125">
    <property type="entry name" value="GUANYLATE_CYCLASE_2"/>
    <property type="match status" value="1"/>
</dbReference>
<feature type="transmembrane region" description="Helical" evidence="2">
    <location>
        <begin position="140"/>
        <end position="161"/>
    </location>
</feature>
<dbReference type="SUPFAM" id="SSF55073">
    <property type="entry name" value="Nucleotide cyclase"/>
    <property type="match status" value="1"/>
</dbReference>
<evidence type="ECO:0000313" key="4">
    <source>
        <dbReference type="EMBL" id="HFH29431.1"/>
    </source>
</evidence>
<feature type="transmembrane region" description="Helical" evidence="2">
    <location>
        <begin position="12"/>
        <end position="38"/>
    </location>
</feature>
<reference evidence="4" key="1">
    <citation type="journal article" date="2020" name="mSystems">
        <title>Genome- and Community-Level Interaction Insights into Carbon Utilization and Element Cycling Functions of Hydrothermarchaeota in Hydrothermal Sediment.</title>
        <authorList>
            <person name="Zhou Z."/>
            <person name="Liu Y."/>
            <person name="Xu W."/>
            <person name="Pan J."/>
            <person name="Luo Z.H."/>
            <person name="Li M."/>
        </authorList>
    </citation>
    <scope>NUCLEOTIDE SEQUENCE [LARGE SCALE GENOMIC DNA]</scope>
    <source>
        <strain evidence="4">SpSt-503</strain>
    </source>
</reference>
<keyword evidence="1" id="KW-0802">TPR repeat</keyword>
<dbReference type="GO" id="GO:0006171">
    <property type="term" value="P:cAMP biosynthetic process"/>
    <property type="evidence" value="ECO:0007669"/>
    <property type="project" value="TreeGrafter"/>
</dbReference>
<dbReference type="CDD" id="cd07302">
    <property type="entry name" value="CHD"/>
    <property type="match status" value="1"/>
</dbReference>
<keyword evidence="2" id="KW-0812">Transmembrane</keyword>
<sequence length="514" mass="57883">MTELFESKEVLVTLFSSALISFLGTIELAFSGFYLGSFFASRGKKGFSRILLLVLSLLFLLFALMVVSPLFMLLLNRQPPTMQQVMGGLLSLLLAQETALGLFIFSSRATKPAMRSSFIIGLAELAIIISLWLVSSYFVFIFFAGLGFLGLFSLIYGMVVLKNRQKGSLVLVLYGLSILLSAIPYILQIAGILPQSYESHLIVLGGEILLLSCFFIFILLWNPPPVSEEPYLSDYVDQVSIALTRFIPKEFLQILEKPSVMDLQLGDHVKQEMTIFFSDIRQFTNLSENLTPEESFKFINSYLARIVPAITKHGGFVDKYMGDAIMALFPNEEGPDEAVRSAIDMQRIILEYNTHRAKCNYRPLSMGIGLHTGTLMLGVVGVEDRMQNTVVSDAVNLASRLESITKVFNISIAISDETFKSLKDPGAYMYRFIGKVRVKGKEEPISVFEIFDGLDPQLLERKMKANNFFEQGMLSYYRKDFTDAMYQFRKVLEIMPEDGAAIFYLDNCMMKVRA</sequence>
<dbReference type="InterPro" id="IPR019734">
    <property type="entry name" value="TPR_rpt"/>
</dbReference>
<feature type="transmembrane region" description="Helical" evidence="2">
    <location>
        <begin position="168"/>
        <end position="187"/>
    </location>
</feature>
<feature type="transmembrane region" description="Helical" evidence="2">
    <location>
        <begin position="117"/>
        <end position="134"/>
    </location>
</feature>
<evidence type="ECO:0000259" key="3">
    <source>
        <dbReference type="PROSITE" id="PS50125"/>
    </source>
</evidence>
<evidence type="ECO:0000256" key="2">
    <source>
        <dbReference type="SAM" id="Phobius"/>
    </source>
</evidence>
<dbReference type="InterPro" id="IPR029787">
    <property type="entry name" value="Nucleotide_cyclase"/>
</dbReference>
<keyword evidence="2" id="KW-0472">Membrane</keyword>
<feature type="transmembrane region" description="Helical" evidence="2">
    <location>
        <begin position="199"/>
        <end position="221"/>
    </location>
</feature>
<dbReference type="SMART" id="SM00044">
    <property type="entry name" value="CYCc"/>
    <property type="match status" value="1"/>
</dbReference>
<dbReference type="Gene3D" id="3.30.70.1230">
    <property type="entry name" value="Nucleotide cyclase"/>
    <property type="match status" value="1"/>
</dbReference>
<evidence type="ECO:0000256" key="1">
    <source>
        <dbReference type="PROSITE-ProRule" id="PRU00339"/>
    </source>
</evidence>
<proteinExistence type="predicted"/>
<gene>
    <name evidence="4" type="ORF">ENS59_07950</name>
</gene>
<dbReference type="Pfam" id="PF00211">
    <property type="entry name" value="Guanylate_cyc"/>
    <property type="match status" value="1"/>
</dbReference>
<dbReference type="PANTHER" id="PTHR43081:SF1">
    <property type="entry name" value="ADENYLATE CYCLASE, TERMINAL-DIFFERENTIATION SPECIFIC"/>
    <property type="match status" value="1"/>
</dbReference>
<organism evidence="4">
    <name type="scientific">Gracilinema caldarium</name>
    <dbReference type="NCBI Taxonomy" id="215591"/>
    <lineage>
        <taxon>Bacteria</taxon>
        <taxon>Pseudomonadati</taxon>
        <taxon>Spirochaetota</taxon>
        <taxon>Spirochaetia</taxon>
        <taxon>Spirochaetales</taxon>
        <taxon>Breznakiellaceae</taxon>
        <taxon>Gracilinema</taxon>
    </lineage>
</organism>
<dbReference type="GO" id="GO:0035556">
    <property type="term" value="P:intracellular signal transduction"/>
    <property type="evidence" value="ECO:0007669"/>
    <property type="project" value="InterPro"/>
</dbReference>
<feature type="domain" description="Guanylate cyclase" evidence="3">
    <location>
        <begin position="274"/>
        <end position="402"/>
    </location>
</feature>
<keyword evidence="2" id="KW-1133">Transmembrane helix</keyword>
<dbReference type="EMBL" id="DSVL01000246">
    <property type="protein sequence ID" value="HFH29431.1"/>
    <property type="molecule type" value="Genomic_DNA"/>
</dbReference>